<proteinExistence type="predicted"/>
<name>A0AAV0BPX2_PHAPC</name>
<keyword evidence="2" id="KW-1185">Reference proteome</keyword>
<accession>A0AAV0BPX2</accession>
<evidence type="ECO:0000313" key="1">
    <source>
        <dbReference type="EMBL" id="CAH7687643.1"/>
    </source>
</evidence>
<dbReference type="EMBL" id="CALTRL010005894">
    <property type="protein sequence ID" value="CAH7687643.1"/>
    <property type="molecule type" value="Genomic_DNA"/>
</dbReference>
<dbReference type="AlphaFoldDB" id="A0AAV0BPX2"/>
<sequence>MIIGRVVHLKEEKGKAHFYSMTYANSQSNSKYHSKTLNQTIESKSIDICNDRRVARLFVSRDSLDFEVTGLKNTPQSHNPGVPTEQGYYQKLSKAFKQSNHGTLNRSITLTMDCANGVGAPKAIPPP</sequence>
<comment type="caution">
    <text evidence="1">The sequence shown here is derived from an EMBL/GenBank/DDBJ whole genome shotgun (WGS) entry which is preliminary data.</text>
</comment>
<protein>
    <submittedName>
        <fullName evidence="1">Uncharacterized protein</fullName>
    </submittedName>
</protein>
<dbReference type="Proteomes" id="UP001153365">
    <property type="component" value="Unassembled WGS sequence"/>
</dbReference>
<reference evidence="1" key="1">
    <citation type="submission" date="2022-06" db="EMBL/GenBank/DDBJ databases">
        <authorList>
            <consortium name="SYNGENTA / RWTH Aachen University"/>
        </authorList>
    </citation>
    <scope>NUCLEOTIDE SEQUENCE</scope>
</reference>
<gene>
    <name evidence="1" type="ORF">PPACK8108_LOCUS22449</name>
</gene>
<organism evidence="1 2">
    <name type="scientific">Phakopsora pachyrhizi</name>
    <name type="common">Asian soybean rust disease fungus</name>
    <dbReference type="NCBI Taxonomy" id="170000"/>
    <lineage>
        <taxon>Eukaryota</taxon>
        <taxon>Fungi</taxon>
        <taxon>Dikarya</taxon>
        <taxon>Basidiomycota</taxon>
        <taxon>Pucciniomycotina</taxon>
        <taxon>Pucciniomycetes</taxon>
        <taxon>Pucciniales</taxon>
        <taxon>Phakopsoraceae</taxon>
        <taxon>Phakopsora</taxon>
    </lineage>
</organism>
<evidence type="ECO:0000313" key="2">
    <source>
        <dbReference type="Proteomes" id="UP001153365"/>
    </source>
</evidence>